<feature type="domain" description="Transposase DDE" evidence="3">
    <location>
        <begin position="358"/>
        <end position="478"/>
    </location>
</feature>
<dbReference type="RefSeq" id="WP_255845274.1">
    <property type="nucleotide sequence ID" value="NZ_CP094358.1"/>
</dbReference>
<sequence>MQGKKTYQEKLFNAFRLSERVPKDNFYRRLKEVLDLNFLYPLTKDFYGGSGQKSIDPVVFFKLCLVGYLENITSDRQLISHCSMRLDILFFLGYDIDEELPWHSTVSRTRQLFAEDVFEEVFTQVFELCVSAGMVSGHTQAIDSAPVKANASMDSLELKVPEEDLEGYLRKVRQMSQRDKGQPLRQAKENKATKGQQILSAGKEELQDIRSRNKKWAREQDQRPGSGNKGARYTSNKTHYSPTDPDARISVKPGKSRKLNYLSQLTVDTAHHVISDIHAYHADGKDNQQLPDIVKRVQGRLWKSGLLWENCVADTGYSSGENYAFLEDRDLRSFIPPHGTYKGGPEGFKYVEPGNYWLCPQGKKVTYRKQKLEKGTLKDQYFTRRSDCKGCPLKESCIGKSHEKRINITAYREQYERNNARVNSPMGRYMKGKRQSTVEPVFGILTQFMGLRKVNTIGLRQANKCMHLSAIAYNLKKYLKYIEKHSKSGAASLKGDRFVLKVIIRQILSVSTPLCFGL</sequence>
<reference evidence="4" key="1">
    <citation type="submission" date="2022-03" db="EMBL/GenBank/DDBJ databases">
        <title>Description of Abyssus ytuae gen. nov., sp. nov., a novel member of the family Flavobacteriaceae isolated from the sediment of Mariana Trench.</title>
        <authorList>
            <person name="Zhang J."/>
            <person name="Xu X."/>
        </authorList>
    </citation>
    <scope>NUCLEOTIDE SEQUENCE</scope>
    <source>
        <strain evidence="4">MT3330</strain>
    </source>
</reference>
<evidence type="ECO:0000313" key="5">
    <source>
        <dbReference type="Proteomes" id="UP000831290"/>
    </source>
</evidence>
<evidence type="ECO:0000313" key="4">
    <source>
        <dbReference type="EMBL" id="UOB18657.1"/>
    </source>
</evidence>
<feature type="domain" description="Transposase InsH N-terminal" evidence="2">
    <location>
        <begin position="16"/>
        <end position="111"/>
    </location>
</feature>
<dbReference type="InterPro" id="IPR047629">
    <property type="entry name" value="IS1182_transpos"/>
</dbReference>
<dbReference type="Pfam" id="PF05598">
    <property type="entry name" value="DUF772"/>
    <property type="match status" value="1"/>
</dbReference>
<dbReference type="EMBL" id="CP094358">
    <property type="protein sequence ID" value="UOB18657.1"/>
    <property type="molecule type" value="Genomic_DNA"/>
</dbReference>
<organism evidence="4 5">
    <name type="scientific">Abyssalbus ytuae</name>
    <dbReference type="NCBI Taxonomy" id="2926907"/>
    <lineage>
        <taxon>Bacteria</taxon>
        <taxon>Pseudomonadati</taxon>
        <taxon>Bacteroidota</taxon>
        <taxon>Flavobacteriia</taxon>
        <taxon>Flavobacteriales</taxon>
        <taxon>Flavobacteriaceae</taxon>
        <taxon>Abyssalbus</taxon>
    </lineage>
</organism>
<protein>
    <submittedName>
        <fullName evidence="4">IS1182 family transposase</fullName>
    </submittedName>
</protein>
<dbReference type="InterPro" id="IPR025668">
    <property type="entry name" value="Tnp_DDE_dom"/>
</dbReference>
<evidence type="ECO:0000259" key="3">
    <source>
        <dbReference type="Pfam" id="PF13751"/>
    </source>
</evidence>
<dbReference type="PANTHER" id="PTHR33408">
    <property type="entry name" value="TRANSPOSASE"/>
    <property type="match status" value="1"/>
</dbReference>
<dbReference type="Pfam" id="PF13751">
    <property type="entry name" value="DDE_Tnp_1_6"/>
    <property type="match status" value="1"/>
</dbReference>
<dbReference type="NCBIfam" id="NF033551">
    <property type="entry name" value="transpos_IS1182"/>
    <property type="match status" value="1"/>
</dbReference>
<proteinExistence type="predicted"/>
<accession>A0A9E7CUL8</accession>
<keyword evidence="5" id="KW-1185">Reference proteome</keyword>
<feature type="compositionally biased region" description="Basic and acidic residues" evidence="1">
    <location>
        <begin position="176"/>
        <end position="192"/>
    </location>
</feature>
<evidence type="ECO:0000256" key="1">
    <source>
        <dbReference type="SAM" id="MobiDB-lite"/>
    </source>
</evidence>
<dbReference type="KEGG" id="fbm:MQE35_05045"/>
<gene>
    <name evidence="4" type="ORF">MQE35_05045</name>
</gene>
<dbReference type="Proteomes" id="UP000831290">
    <property type="component" value="Chromosome"/>
</dbReference>
<evidence type="ECO:0000259" key="2">
    <source>
        <dbReference type="Pfam" id="PF05598"/>
    </source>
</evidence>
<dbReference type="InterPro" id="IPR008490">
    <property type="entry name" value="Transposase_InsH_N"/>
</dbReference>
<feature type="compositionally biased region" description="Basic and acidic residues" evidence="1">
    <location>
        <begin position="202"/>
        <end position="222"/>
    </location>
</feature>
<feature type="region of interest" description="Disordered" evidence="1">
    <location>
        <begin position="173"/>
        <end position="248"/>
    </location>
</feature>
<dbReference type="AlphaFoldDB" id="A0A9E7CUL8"/>
<name>A0A9E7CUL8_9FLAO</name>